<protein>
    <submittedName>
        <fullName evidence="1">Polyketide synthase modules and related proteins</fullName>
    </submittedName>
</protein>
<dbReference type="EMBL" id="CADCTZ010001404">
    <property type="protein sequence ID" value="CAA9395596.1"/>
    <property type="molecule type" value="Genomic_DNA"/>
</dbReference>
<gene>
    <name evidence="1" type="ORF">AVDCRST_MAG84-5827</name>
</gene>
<evidence type="ECO:0000313" key="1">
    <source>
        <dbReference type="EMBL" id="CAA9395596.1"/>
    </source>
</evidence>
<organism evidence="1">
    <name type="scientific">uncultured Microcoleus sp</name>
    <dbReference type="NCBI Taxonomy" id="259945"/>
    <lineage>
        <taxon>Bacteria</taxon>
        <taxon>Bacillati</taxon>
        <taxon>Cyanobacteriota</taxon>
        <taxon>Cyanophyceae</taxon>
        <taxon>Oscillatoriophycideae</taxon>
        <taxon>Oscillatoriales</taxon>
        <taxon>Microcoleaceae</taxon>
        <taxon>Microcoleus</taxon>
        <taxon>environmental samples</taxon>
    </lineage>
</organism>
<dbReference type="Gene3D" id="2.30.38.10">
    <property type="entry name" value="Luciferase, Domain 3"/>
    <property type="match status" value="1"/>
</dbReference>
<reference evidence="1" key="1">
    <citation type="submission" date="2020-02" db="EMBL/GenBank/DDBJ databases">
        <authorList>
            <person name="Meier V. D."/>
        </authorList>
    </citation>
    <scope>NUCLEOTIDE SEQUENCE</scope>
    <source>
        <strain evidence="1">AVDCRST_MAG84</strain>
    </source>
</reference>
<proteinExistence type="predicted"/>
<name>A0A6J4NRE7_9CYAN</name>
<dbReference type="AlphaFoldDB" id="A0A6J4NRE7"/>
<sequence>MPVLDNDATSQFKPNSGERIYKTGDLVRYRADRNLETSQLNVPGCYVENRT</sequence>
<accession>A0A6J4NRE7</accession>